<evidence type="ECO:0000313" key="2">
    <source>
        <dbReference type="Proteomes" id="UP000315128"/>
    </source>
</evidence>
<dbReference type="EMBL" id="CP041356">
    <property type="protein sequence ID" value="QDK70125.1"/>
    <property type="molecule type" value="Genomic_DNA"/>
</dbReference>
<reference evidence="1 2" key="1">
    <citation type="submission" date="2019-07" db="EMBL/GenBank/DDBJ databases">
        <title>Genome sequencing of KACC 19320.</title>
        <authorList>
            <person name="Heo J."/>
            <person name="Kim S.-J."/>
            <person name="Kim J.-S."/>
            <person name="Hong S.-B."/>
            <person name="Kwon S.-W."/>
        </authorList>
    </citation>
    <scope>NUCLEOTIDE SEQUENCE [LARGE SCALE GENOMIC DNA]</scope>
    <source>
        <strain evidence="1 2">KACC 19320</strain>
    </source>
</reference>
<dbReference type="RefSeq" id="WP_142765760.1">
    <property type="nucleotide sequence ID" value="NZ_CP041356.1"/>
</dbReference>
<proteinExistence type="predicted"/>
<sequence length="82" mass="9713">MFFIIPRCEYDLQEMMKNAIWLFVLQHIASQDHWQAATPNDNPMDSVVLKARRYILKGVGRIMFIGNLWSVQLRFSDVKKKI</sequence>
<keyword evidence="2" id="KW-1185">Reference proteome</keyword>
<name>A0A514Z6A3_9LACT</name>
<protein>
    <submittedName>
        <fullName evidence="1">Uncharacterized protein</fullName>
    </submittedName>
</protein>
<evidence type="ECO:0000313" key="1">
    <source>
        <dbReference type="EMBL" id="QDK70125.1"/>
    </source>
</evidence>
<gene>
    <name evidence="1" type="ORF">FLP15_01705</name>
</gene>
<dbReference type="Proteomes" id="UP000315128">
    <property type="component" value="Chromosome"/>
</dbReference>
<dbReference type="AlphaFoldDB" id="A0A514Z6A3"/>
<accession>A0A514Z6A3</accession>
<organism evidence="1 2">
    <name type="scientific">Lactococcus protaetiae</name>
    <dbReference type="NCBI Taxonomy" id="2592653"/>
    <lineage>
        <taxon>Bacteria</taxon>
        <taxon>Bacillati</taxon>
        <taxon>Bacillota</taxon>
        <taxon>Bacilli</taxon>
        <taxon>Lactobacillales</taxon>
        <taxon>Streptococcaceae</taxon>
        <taxon>Lactococcus</taxon>
    </lineage>
</organism>
<dbReference type="KEGG" id="lack:FLP15_01705"/>